<dbReference type="AlphaFoldDB" id="R7VIV1"/>
<dbReference type="Pfam" id="PF15469">
    <property type="entry name" value="Sec5"/>
    <property type="match status" value="1"/>
</dbReference>
<dbReference type="InterPro" id="IPR039481">
    <property type="entry name" value="EXOC2/Sec5_N_dom"/>
</dbReference>
<keyword evidence="4 7" id="KW-0813">Transport</keyword>
<dbReference type="STRING" id="283909.R7VIV1"/>
<dbReference type="GO" id="GO:0006887">
    <property type="term" value="P:exocytosis"/>
    <property type="evidence" value="ECO:0007669"/>
    <property type="project" value="UniProtKB-KW"/>
</dbReference>
<keyword evidence="13" id="KW-1185">Reference proteome</keyword>
<dbReference type="FunFam" id="2.60.40.10:FF:000196">
    <property type="entry name" value="Exocyst complex component 2"/>
    <property type="match status" value="1"/>
</dbReference>
<evidence type="ECO:0000256" key="5">
    <source>
        <dbReference type="ARBA" id="ARBA00022483"/>
    </source>
</evidence>
<evidence type="ECO:0000313" key="13">
    <source>
        <dbReference type="Proteomes" id="UP000014760"/>
    </source>
</evidence>
<protein>
    <recommendedName>
        <fullName evidence="3 7">Exocyst complex component 2</fullName>
    </recommendedName>
</protein>
<dbReference type="InterPro" id="IPR014756">
    <property type="entry name" value="Ig_E-set"/>
</dbReference>
<dbReference type="OrthoDB" id="26242at2759"/>
<feature type="region of interest" description="Disordered" evidence="8">
    <location>
        <begin position="1"/>
        <end position="25"/>
    </location>
</feature>
<evidence type="ECO:0000256" key="4">
    <source>
        <dbReference type="ARBA" id="ARBA00022448"/>
    </source>
</evidence>
<reference evidence="13" key="1">
    <citation type="submission" date="2012-12" db="EMBL/GenBank/DDBJ databases">
        <authorList>
            <person name="Hellsten U."/>
            <person name="Grimwood J."/>
            <person name="Chapman J.A."/>
            <person name="Shapiro H."/>
            <person name="Aerts A."/>
            <person name="Otillar R.P."/>
            <person name="Terry A.Y."/>
            <person name="Boore J.L."/>
            <person name="Simakov O."/>
            <person name="Marletaz F."/>
            <person name="Cho S.-J."/>
            <person name="Edsinger-Gonzales E."/>
            <person name="Havlak P."/>
            <person name="Kuo D.-H."/>
            <person name="Larsson T."/>
            <person name="Lv J."/>
            <person name="Arendt D."/>
            <person name="Savage R."/>
            <person name="Osoegawa K."/>
            <person name="de Jong P."/>
            <person name="Lindberg D.R."/>
            <person name="Seaver E.C."/>
            <person name="Weisblat D.A."/>
            <person name="Putnam N.H."/>
            <person name="Grigoriev I.V."/>
            <person name="Rokhsar D.S."/>
        </authorList>
    </citation>
    <scope>NUCLEOTIDE SEQUENCE</scope>
    <source>
        <strain evidence="13">I ESC-2004</strain>
    </source>
</reference>
<dbReference type="PANTHER" id="PTHR13043">
    <property type="entry name" value="EXOCYST COMPLEX COMPONENT SEC5"/>
    <property type="match status" value="1"/>
</dbReference>
<reference evidence="11 13" key="2">
    <citation type="journal article" date="2013" name="Nature">
        <title>Insights into bilaterian evolution from three spiralian genomes.</title>
        <authorList>
            <person name="Simakov O."/>
            <person name="Marletaz F."/>
            <person name="Cho S.J."/>
            <person name="Edsinger-Gonzales E."/>
            <person name="Havlak P."/>
            <person name="Hellsten U."/>
            <person name="Kuo D.H."/>
            <person name="Larsson T."/>
            <person name="Lv J."/>
            <person name="Arendt D."/>
            <person name="Savage R."/>
            <person name="Osoegawa K."/>
            <person name="de Jong P."/>
            <person name="Grimwood J."/>
            <person name="Chapman J.A."/>
            <person name="Shapiro H."/>
            <person name="Aerts A."/>
            <person name="Otillar R.P."/>
            <person name="Terry A.Y."/>
            <person name="Boore J.L."/>
            <person name="Grigoriev I.V."/>
            <person name="Lindberg D.R."/>
            <person name="Seaver E.C."/>
            <person name="Weisblat D.A."/>
            <person name="Putnam N.H."/>
            <person name="Rokhsar D.S."/>
        </authorList>
    </citation>
    <scope>NUCLEOTIDE SEQUENCE</scope>
    <source>
        <strain evidence="11 13">I ESC-2004</strain>
    </source>
</reference>
<dbReference type="FunCoup" id="R7VIV1">
    <property type="interactions" value="1573"/>
</dbReference>
<dbReference type="InterPro" id="IPR013783">
    <property type="entry name" value="Ig-like_fold"/>
</dbReference>
<dbReference type="EMBL" id="AMQN01017560">
    <property type="status" value="NOT_ANNOTATED_CDS"/>
    <property type="molecule type" value="Genomic_DNA"/>
</dbReference>
<dbReference type="InterPro" id="IPR029175">
    <property type="entry name" value="EXOC2/Sec5"/>
</dbReference>
<sequence length="899" mass="100999">MLSSVRRPVPQVTGISPKEGPPGTRVTIRGQDLGLDARDLIALRICGVDCLLTAEWKSANKIVARTGQAKGKGDIVVVTRSGGVGTCTVQFRGYNLCLTGPLQESAVWIDETQTYHTMFSRNRASSPVVTEENDDPLGISDESNDKKFPEDQLQEMFPEGSGNIALENFVAAWYLLDNHHGTSFDDLKAGLAYLKRKSNQQTEGPMSFVKANLSTFMDCYDTLSGMHAKMSQDNSGRGTKSVTHTLEETLNDANKAATTLFHDVLGRKDSADATRNALGVLHRFKFLFNLPCSMDRNIKKGDYDLVITDYTRAKSLFGDTDVGIFKKVYQEVENRIEAFRVMLDKKLMTLPSTVEEQKKIIRFLLHLEVKGDPSWECLLNIHQWQLDLIQNCSKKHIEKEEESERDQNSSHSLSPSLAGPQVSLTPSFKSGSRAPIRILFLENLTRLFCENLPDLWRLGTAYLSGKIAKGVRSNQMVQDVVQYYCNAVRSAFLPDSLENLPAEIRLAAGQWGSADPKKDSPVSWLPICVRHIRACMQSISLLELSSDSVALLQDLSFDLRWNCMSTLLKQAIEDIKNLHLRETWNVDTDDERGGTTLLPTLYENLVSETVQHLQEVIHPRLGENALFSQTQIEKEAVMLCTELLQSFAGTMEQLAVVGNMERQTKNRRSAMSPDLFASSGGDAMPSLDKRLLIMMSNCEQTRKHIVPRLIDTLTRHGYPEVESVHQGAEFCYDSLDERLFDNYIEEKANPIMGALEQHMYAGKLDWTRCPKPADVRSYVKEASMGLIEVHAEVYAINPHFVPRVMCRIIEATTDEISRLLQCVPKYSHQGALQARLDLAAFQATIGVYTNEGTREAIAEALEYLPPMTDPKDVRNLEDLLQRFKSRMTFQLMCFSNEVS</sequence>
<evidence type="ECO:0000256" key="3">
    <source>
        <dbReference type="ARBA" id="ARBA00017526"/>
    </source>
</evidence>
<keyword evidence="5 7" id="KW-0268">Exocytosis</keyword>
<dbReference type="EMBL" id="KB293258">
    <property type="protein sequence ID" value="ELU16201.1"/>
    <property type="molecule type" value="Genomic_DNA"/>
</dbReference>
<evidence type="ECO:0000256" key="2">
    <source>
        <dbReference type="ARBA" id="ARBA00010578"/>
    </source>
</evidence>
<evidence type="ECO:0000259" key="9">
    <source>
        <dbReference type="Pfam" id="PF01833"/>
    </source>
</evidence>
<feature type="domain" description="IPT/TIG" evidence="9">
    <location>
        <begin position="10"/>
        <end position="88"/>
    </location>
</feature>
<evidence type="ECO:0000256" key="1">
    <source>
        <dbReference type="ARBA" id="ARBA00002660"/>
    </source>
</evidence>
<dbReference type="GO" id="GO:0006893">
    <property type="term" value="P:Golgi to plasma membrane transport"/>
    <property type="evidence" value="ECO:0007669"/>
    <property type="project" value="UniProtKB-UniRule"/>
</dbReference>
<dbReference type="GO" id="GO:0015031">
    <property type="term" value="P:protein transport"/>
    <property type="evidence" value="ECO:0007669"/>
    <property type="project" value="UniProtKB-KW"/>
</dbReference>
<comment type="similarity">
    <text evidence="2 7">Belongs to the SEC5 family.</text>
</comment>
<feature type="region of interest" description="Disordered" evidence="8">
    <location>
        <begin position="126"/>
        <end position="146"/>
    </location>
</feature>
<gene>
    <name evidence="11" type="ORF">CAPTEDRAFT_104603</name>
</gene>
<dbReference type="Gene3D" id="2.60.40.10">
    <property type="entry name" value="Immunoglobulins"/>
    <property type="match status" value="1"/>
</dbReference>
<dbReference type="InterPro" id="IPR002909">
    <property type="entry name" value="IPT_dom"/>
</dbReference>
<name>R7VIV1_CAPTE</name>
<dbReference type="OMA" id="RMWMDVD"/>
<proteinExistence type="inferred from homology"/>
<dbReference type="Proteomes" id="UP000014760">
    <property type="component" value="Unassembled WGS sequence"/>
</dbReference>
<evidence type="ECO:0000259" key="10">
    <source>
        <dbReference type="Pfam" id="PF15469"/>
    </source>
</evidence>
<reference evidence="12" key="3">
    <citation type="submission" date="2015-06" db="UniProtKB">
        <authorList>
            <consortium name="EnsemblMetazoa"/>
        </authorList>
    </citation>
    <scope>IDENTIFICATION</scope>
</reference>
<feature type="region of interest" description="Disordered" evidence="8">
    <location>
        <begin position="397"/>
        <end position="426"/>
    </location>
</feature>
<keyword evidence="6 7" id="KW-0653">Protein transport</keyword>
<comment type="function">
    <text evidence="1 7">Component of the exocyst complex involved in the docking of exocytic vesicles with fusion sites on the plasma membrane.</text>
</comment>
<accession>R7VIV1</accession>
<evidence type="ECO:0000256" key="6">
    <source>
        <dbReference type="ARBA" id="ARBA00022927"/>
    </source>
</evidence>
<dbReference type="Pfam" id="PF01833">
    <property type="entry name" value="TIG"/>
    <property type="match status" value="1"/>
</dbReference>
<evidence type="ECO:0000256" key="7">
    <source>
        <dbReference type="RuleBase" id="RU365069"/>
    </source>
</evidence>
<organism evidence="11">
    <name type="scientific">Capitella teleta</name>
    <name type="common">Polychaete worm</name>
    <dbReference type="NCBI Taxonomy" id="283909"/>
    <lineage>
        <taxon>Eukaryota</taxon>
        <taxon>Metazoa</taxon>
        <taxon>Spiralia</taxon>
        <taxon>Lophotrochozoa</taxon>
        <taxon>Annelida</taxon>
        <taxon>Polychaeta</taxon>
        <taxon>Sedentaria</taxon>
        <taxon>Scolecida</taxon>
        <taxon>Capitellidae</taxon>
        <taxon>Capitella</taxon>
    </lineage>
</organism>
<evidence type="ECO:0000313" key="11">
    <source>
        <dbReference type="EMBL" id="ELU16201.1"/>
    </source>
</evidence>
<dbReference type="EnsemblMetazoa" id="CapteT104603">
    <property type="protein sequence ID" value="CapteP104603"/>
    <property type="gene ID" value="CapteG104603"/>
</dbReference>
<comment type="subunit">
    <text evidence="7">Component of the exocyst complex.</text>
</comment>
<dbReference type="GO" id="GO:0000145">
    <property type="term" value="C:exocyst"/>
    <property type="evidence" value="ECO:0007669"/>
    <property type="project" value="UniProtKB-UniRule"/>
</dbReference>
<evidence type="ECO:0000256" key="8">
    <source>
        <dbReference type="SAM" id="MobiDB-lite"/>
    </source>
</evidence>
<evidence type="ECO:0000313" key="12">
    <source>
        <dbReference type="EnsemblMetazoa" id="CapteP104603"/>
    </source>
</evidence>
<dbReference type="HOGENOM" id="CLU_005811_1_0_1"/>
<dbReference type="SUPFAM" id="SSF81296">
    <property type="entry name" value="E set domains"/>
    <property type="match status" value="1"/>
</dbReference>
<dbReference type="PANTHER" id="PTHR13043:SF1">
    <property type="entry name" value="EXOCYST COMPLEX COMPONENT 2"/>
    <property type="match status" value="1"/>
</dbReference>
<feature type="domain" description="Exocyst complex component EXOC2/Sec5 N-terminal" evidence="10">
    <location>
        <begin position="135"/>
        <end position="894"/>
    </location>
</feature>